<dbReference type="STRING" id="1219032.GCA_001515545_03314"/>
<protein>
    <submittedName>
        <fullName evidence="2">Uncharacterized protein</fullName>
    </submittedName>
</protein>
<evidence type="ECO:0000256" key="1">
    <source>
        <dbReference type="SAM" id="Phobius"/>
    </source>
</evidence>
<proteinExistence type="predicted"/>
<feature type="transmembrane region" description="Helical" evidence="1">
    <location>
        <begin position="46"/>
        <end position="62"/>
    </location>
</feature>
<gene>
    <name evidence="2" type="ORF">CRM82_05960</name>
</gene>
<dbReference type="Proteomes" id="UP000220246">
    <property type="component" value="Unassembled WGS sequence"/>
</dbReference>
<keyword evidence="1" id="KW-0812">Transmembrane</keyword>
<name>A0A2A7USI9_COMTR</name>
<dbReference type="RefSeq" id="WP_066540245.1">
    <property type="nucleotide sequence ID" value="NZ_DALZQJ010000003.1"/>
</dbReference>
<keyword evidence="3" id="KW-1185">Reference proteome</keyword>
<keyword evidence="1" id="KW-1133">Transmembrane helix</keyword>
<dbReference type="EMBL" id="PDEA01000001">
    <property type="protein sequence ID" value="PEH88204.1"/>
    <property type="molecule type" value="Genomic_DNA"/>
</dbReference>
<feature type="transmembrane region" description="Helical" evidence="1">
    <location>
        <begin position="16"/>
        <end position="34"/>
    </location>
</feature>
<dbReference type="AlphaFoldDB" id="A0A2A7USI9"/>
<organism evidence="2 3">
    <name type="scientific">Comamonas terrigena</name>
    <dbReference type="NCBI Taxonomy" id="32013"/>
    <lineage>
        <taxon>Bacteria</taxon>
        <taxon>Pseudomonadati</taxon>
        <taxon>Pseudomonadota</taxon>
        <taxon>Betaproteobacteria</taxon>
        <taxon>Burkholderiales</taxon>
        <taxon>Comamonadaceae</taxon>
        <taxon>Comamonas</taxon>
    </lineage>
</organism>
<sequence>MLESLRTWAAPYGGDAFLYLTVLAVASYAALLYFKERVPTARLRRFIRLAALVALPFSVLAMETGGGQNLGIAILSLVWCVIIGITCKNEMSRRSE</sequence>
<keyword evidence="1" id="KW-0472">Membrane</keyword>
<accession>A0A2A7USI9</accession>
<reference evidence="3" key="1">
    <citation type="submission" date="2017-09" db="EMBL/GenBank/DDBJ databases">
        <title>FDA dAtabase for Regulatory Grade micrObial Sequences (FDA-ARGOS): Supporting development and validation of Infectious Disease Dx tests.</title>
        <authorList>
            <person name="Minogue T."/>
            <person name="Wolcott M."/>
            <person name="Wasieloski L."/>
            <person name="Aguilar W."/>
            <person name="Moore D."/>
            <person name="Tallon L."/>
            <person name="Sadzewicz L."/>
            <person name="Ott S."/>
            <person name="Zhao X."/>
            <person name="Nagaraj S."/>
            <person name="Vavikolanu K."/>
            <person name="Aluvathingal J."/>
            <person name="Nadendla S."/>
            <person name="Sichtig H."/>
        </authorList>
    </citation>
    <scope>NUCLEOTIDE SEQUENCE [LARGE SCALE GENOMIC DNA]</scope>
    <source>
        <strain evidence="3">FDAARGOS_394</strain>
    </source>
</reference>
<dbReference type="GeneID" id="80800135"/>
<evidence type="ECO:0000313" key="3">
    <source>
        <dbReference type="Proteomes" id="UP000220246"/>
    </source>
</evidence>
<evidence type="ECO:0000313" key="2">
    <source>
        <dbReference type="EMBL" id="PEH88204.1"/>
    </source>
</evidence>
<comment type="caution">
    <text evidence="2">The sequence shown here is derived from an EMBL/GenBank/DDBJ whole genome shotgun (WGS) entry which is preliminary data.</text>
</comment>
<feature type="transmembrane region" description="Helical" evidence="1">
    <location>
        <begin position="68"/>
        <end position="87"/>
    </location>
</feature>